<keyword evidence="2" id="KW-1185">Reference proteome</keyword>
<comment type="caution">
    <text evidence="1">The sequence shown here is derived from an EMBL/GenBank/DDBJ whole genome shotgun (WGS) entry which is preliminary data.</text>
</comment>
<proteinExistence type="predicted"/>
<dbReference type="Gene3D" id="3.60.10.10">
    <property type="entry name" value="Endonuclease/exonuclease/phosphatase"/>
    <property type="match status" value="1"/>
</dbReference>
<gene>
    <name evidence="1" type="ORF">ACFQ07_27470</name>
</gene>
<accession>A0ABW3CNB1</accession>
<evidence type="ECO:0000313" key="2">
    <source>
        <dbReference type="Proteomes" id="UP001597083"/>
    </source>
</evidence>
<name>A0ABW3CNB1_9ACTN</name>
<evidence type="ECO:0008006" key="3">
    <source>
        <dbReference type="Google" id="ProtNLM"/>
    </source>
</evidence>
<dbReference type="Proteomes" id="UP001597083">
    <property type="component" value="Unassembled WGS sequence"/>
</dbReference>
<dbReference type="EMBL" id="JBHTIR010003908">
    <property type="protein sequence ID" value="MFD0856010.1"/>
    <property type="molecule type" value="Genomic_DNA"/>
</dbReference>
<organism evidence="1 2">
    <name type="scientific">Actinomadura adrarensis</name>
    <dbReference type="NCBI Taxonomy" id="1819600"/>
    <lineage>
        <taxon>Bacteria</taxon>
        <taxon>Bacillati</taxon>
        <taxon>Actinomycetota</taxon>
        <taxon>Actinomycetes</taxon>
        <taxon>Streptosporangiales</taxon>
        <taxon>Thermomonosporaceae</taxon>
        <taxon>Actinomadura</taxon>
    </lineage>
</organism>
<dbReference type="InterPro" id="IPR036691">
    <property type="entry name" value="Endo/exonu/phosph_ase_sf"/>
</dbReference>
<reference evidence="2" key="1">
    <citation type="journal article" date="2019" name="Int. J. Syst. Evol. Microbiol.">
        <title>The Global Catalogue of Microorganisms (GCM) 10K type strain sequencing project: providing services to taxonomists for standard genome sequencing and annotation.</title>
        <authorList>
            <consortium name="The Broad Institute Genomics Platform"/>
            <consortium name="The Broad Institute Genome Sequencing Center for Infectious Disease"/>
            <person name="Wu L."/>
            <person name="Ma J."/>
        </authorList>
    </citation>
    <scope>NUCLEOTIDE SEQUENCE [LARGE SCALE GENOMIC DNA]</scope>
    <source>
        <strain evidence="2">JCM 31696</strain>
    </source>
</reference>
<dbReference type="SUPFAM" id="SSF56219">
    <property type="entry name" value="DNase I-like"/>
    <property type="match status" value="1"/>
</dbReference>
<sequence length="287" mass="32205">MADTWTIMSLNTERGGMQDRHGRPENRWPQLSDLIAEVRPHILLAQELLDWKRHPSLRYAAQRALRRRGWPMQFEVPDSHTGSHNAIAYQPNLLEPVRGEEHYGQFTQSGFAVLVLAPVDSDEDAPGFTAISAHLSAFSAQVAVQEAQYMVARLHRYGGIGVIGGDINHVPLGDPEPDWNFATPYNRSSRCVPISDPGEPLHANREVGRTLLTAGLIEVAGHLADTTGRHDHYRHQTGRTMRPDQFHITPNLKDALSDYERHPTASDHDAIVMHLDPTQFGSPTEWF</sequence>
<protein>
    <recommendedName>
        <fullName evidence="3">Endonuclease/exonuclease/phosphatase family protein</fullName>
    </recommendedName>
</protein>
<evidence type="ECO:0000313" key="1">
    <source>
        <dbReference type="EMBL" id="MFD0856010.1"/>
    </source>
</evidence>